<evidence type="ECO:0000256" key="1">
    <source>
        <dbReference type="ARBA" id="ARBA00004123"/>
    </source>
</evidence>
<dbReference type="GeneTree" id="ENSGT00390000010380"/>
<dbReference type="Ensembl" id="ENSXCOT00000010169.1">
    <property type="protein sequence ID" value="ENSXCOP00000010051.1"/>
    <property type="gene ID" value="ENSXCOG00000007614.1"/>
</dbReference>
<dbReference type="PANTHER" id="PTHR12691:SF10">
    <property type="entry name" value="MEDIATOR OF RNA POLYMERASE II TRANSCRIPTION SUBUNIT 23"/>
    <property type="match status" value="1"/>
</dbReference>
<protein>
    <recommendedName>
        <fullName evidence="3">Mediator of RNA polymerase II transcription subunit 23</fullName>
    </recommendedName>
    <alternativeName>
        <fullName evidence="7">Mediator complex subunit 23</fullName>
    </alternativeName>
</protein>
<dbReference type="GO" id="GO:0005667">
    <property type="term" value="C:transcription regulator complex"/>
    <property type="evidence" value="ECO:0007669"/>
    <property type="project" value="TreeGrafter"/>
</dbReference>
<proteinExistence type="inferred from homology"/>
<reference evidence="8" key="2">
    <citation type="submission" date="2025-09" db="UniProtKB">
        <authorList>
            <consortium name="Ensembl"/>
        </authorList>
    </citation>
    <scope>IDENTIFICATION</scope>
</reference>
<name>A0A3B5LKC9_9TELE</name>
<evidence type="ECO:0000256" key="5">
    <source>
        <dbReference type="ARBA" id="ARBA00023163"/>
    </source>
</evidence>
<dbReference type="GO" id="GO:0016592">
    <property type="term" value="C:mediator complex"/>
    <property type="evidence" value="ECO:0007669"/>
    <property type="project" value="TreeGrafter"/>
</dbReference>
<dbReference type="InterPro" id="IPR021629">
    <property type="entry name" value="Mediator_Med23"/>
</dbReference>
<comment type="similarity">
    <text evidence="2">Belongs to the Mediator complex subunit 23 family.</text>
</comment>
<dbReference type="AlphaFoldDB" id="A0A3B5LKC9"/>
<dbReference type="GO" id="GO:0006357">
    <property type="term" value="P:regulation of transcription by RNA polymerase II"/>
    <property type="evidence" value="ECO:0007669"/>
    <property type="project" value="TreeGrafter"/>
</dbReference>
<evidence type="ECO:0000256" key="4">
    <source>
        <dbReference type="ARBA" id="ARBA00023015"/>
    </source>
</evidence>
<keyword evidence="4" id="KW-0805">Transcription regulation</keyword>
<evidence type="ECO:0000256" key="7">
    <source>
        <dbReference type="ARBA" id="ARBA00031961"/>
    </source>
</evidence>
<accession>A0A3B5LKC9</accession>
<evidence type="ECO:0000313" key="8">
    <source>
        <dbReference type="Ensembl" id="ENSXCOP00000010051.1"/>
    </source>
</evidence>
<dbReference type="Pfam" id="PF11573">
    <property type="entry name" value="Med23"/>
    <property type="match status" value="2"/>
</dbReference>
<organism evidence="8 9">
    <name type="scientific">Xiphophorus couchianus</name>
    <name type="common">Monterrey platyfish</name>
    <dbReference type="NCBI Taxonomy" id="32473"/>
    <lineage>
        <taxon>Eukaryota</taxon>
        <taxon>Metazoa</taxon>
        <taxon>Chordata</taxon>
        <taxon>Craniata</taxon>
        <taxon>Vertebrata</taxon>
        <taxon>Euteleostomi</taxon>
        <taxon>Actinopterygii</taxon>
        <taxon>Neopterygii</taxon>
        <taxon>Teleostei</taxon>
        <taxon>Neoteleostei</taxon>
        <taxon>Acanthomorphata</taxon>
        <taxon>Ovalentaria</taxon>
        <taxon>Atherinomorphae</taxon>
        <taxon>Cyprinodontiformes</taxon>
        <taxon>Poeciliidae</taxon>
        <taxon>Poeciliinae</taxon>
        <taxon>Xiphophorus</taxon>
    </lineage>
</organism>
<dbReference type="Proteomes" id="UP000261380">
    <property type="component" value="Unplaced"/>
</dbReference>
<sequence length="1145" mass="131597">METQLQSIFEDVVVTLIFFFRMFMDTPENERTKLISCLGAFRQYWGTLQQDSHEQCVQWIVRFIHSQHSPKRISFLYDCLGMAVETSLLPPRMVCVALISSESLEWERTRLWALTFKLIRKIIGGVDYKGVRDLLKAVLDKIQTIPITVSSAIVQQLLAAREVVEYILDRNACLLPAYFAVTEIRKLYPEGHLSHWLLGSLISDFVDSFRPTARINSICGRCSLLPVVNNSGAICNSWKLDPTTLRFPLRGMLPYDKDLFEPQTGLLRYVLEQPYSREMVCNMLGLNKQTLNIAQQKQRCPVLEEQLVDLVVYAMERSETEEHFDADIGGTSQLLWQHLSSQLIFFVLFQFASFPHMVLSLHQKLAGRGLIKGRDHLMWVLLQFISGSIQKNALADFLPVMKLFDLILFFTFPVYTKRQLQTFAHFHRLCLRFLQQSLRNKSLGMSDYKIALLCNAYSTNSDCFSLPMGVLVETIYGNGSMRINLPGTSCMASGSVTPLPMNLLDSLTVHAKMSLIHSIATRVIKLAHAKSSIALAPALVETYSRLLVYMEIESLGIKGFISQLLPNVFKSHAWGILHTLLEMFSYRMHHIQPHYRVQLLSHLHSLAAVPQTNQNQLHLCVESTALRLITALGSSEVQPQFTRFLNDPKTVLSAESEELNRALILTLARATHVTDFFTGSDSIHGTWCKDILQTIMSFTPHNWASHTLSCFPAPLQAFFKQNNVPQESRFNLKKNVEEEYRKWKSMANENDIITHFSMQGSPPLFLCLLWKMLLETDRINQIGFRVLERIGARALVAHVRTFADFLVYEFSTSAGGQQLNKCIEILNDMVWKYNIVTLDRLILCLAMRSHEGNEAQVCYFIIQLLLLKPSDFRNRVNDFVKENAPEHWLQSDWHNKHMNYHKKYPEKLYFEGLAEQVSPPLQLQTQYLPIYFGNVCLRFLPVFDIVIHRFLELLPVSKSLETLLDHLGGLYKFHDRPVTYLYNTLHYYERHLRDRTNLKRKLVHAIMSSLKDNRTPGWCLSETYLKFGMNPREDNVWIPDDTYYCKLIGRLSPGPFPNCDWRFNEFPNPAAHALHVTCVELMALAVPGKDVGNALLNVVLKRCNKRINNCELHANLCFIALSFSSELKSTLFNDVSLHNFLANYI</sequence>
<evidence type="ECO:0000313" key="9">
    <source>
        <dbReference type="Proteomes" id="UP000261380"/>
    </source>
</evidence>
<keyword evidence="9" id="KW-1185">Reference proteome</keyword>
<evidence type="ECO:0000256" key="3">
    <source>
        <dbReference type="ARBA" id="ARBA00019696"/>
    </source>
</evidence>
<dbReference type="PANTHER" id="PTHR12691">
    <property type="entry name" value="MEDIATOR OF RNA POLYMERASE II TRANSCRIPTION SUBUNIT 23"/>
    <property type="match status" value="1"/>
</dbReference>
<reference evidence="8" key="1">
    <citation type="submission" date="2025-08" db="UniProtKB">
        <authorList>
            <consortium name="Ensembl"/>
        </authorList>
    </citation>
    <scope>IDENTIFICATION</scope>
</reference>
<comment type="subcellular location">
    <subcellularLocation>
        <location evidence="1">Nucleus</location>
    </subcellularLocation>
</comment>
<evidence type="ECO:0000256" key="2">
    <source>
        <dbReference type="ARBA" id="ARBA00010222"/>
    </source>
</evidence>
<evidence type="ECO:0000256" key="6">
    <source>
        <dbReference type="ARBA" id="ARBA00023242"/>
    </source>
</evidence>
<dbReference type="GO" id="GO:0010628">
    <property type="term" value="P:positive regulation of gene expression"/>
    <property type="evidence" value="ECO:0007669"/>
    <property type="project" value="TreeGrafter"/>
</dbReference>
<keyword evidence="5" id="KW-0804">Transcription</keyword>
<keyword evidence="6" id="KW-0539">Nucleus</keyword>
<dbReference type="STRING" id="32473.ENSXCOP00000010051"/>